<accession>A0BFS4</accession>
<dbReference type="OrthoDB" id="292010at2759"/>
<dbReference type="SUPFAM" id="SSF49464">
    <property type="entry name" value="Carboxypeptidase regulatory domain-like"/>
    <property type="match status" value="1"/>
</dbReference>
<dbReference type="KEGG" id="ptm:GSPATT00028426001"/>
<keyword evidence="4" id="KW-0732">Signal</keyword>
<dbReference type="OMA" id="IQAYPLK"/>
<dbReference type="InterPro" id="IPR006041">
    <property type="entry name" value="Pollen_Ole_e1_allergen"/>
</dbReference>
<proteinExistence type="inferred from homology"/>
<keyword evidence="6" id="KW-1185">Reference proteome</keyword>
<dbReference type="InParanoid" id="A0BFS4"/>
<dbReference type="Proteomes" id="UP000000600">
    <property type="component" value="Unassembled WGS sequence"/>
</dbReference>
<dbReference type="PANTHER" id="PTHR31614:SF5">
    <property type="entry name" value="ALLERGEN-LIKE PROTEIN BRSN20"/>
    <property type="match status" value="1"/>
</dbReference>
<dbReference type="RefSeq" id="XP_001424789.1">
    <property type="nucleotide sequence ID" value="XM_001424752.1"/>
</dbReference>
<dbReference type="eggNOG" id="ENOG502SY32">
    <property type="taxonomic scope" value="Eukaryota"/>
</dbReference>
<organism evidence="5 6">
    <name type="scientific">Paramecium tetraurelia</name>
    <dbReference type="NCBI Taxonomy" id="5888"/>
    <lineage>
        <taxon>Eukaryota</taxon>
        <taxon>Sar</taxon>
        <taxon>Alveolata</taxon>
        <taxon>Ciliophora</taxon>
        <taxon>Intramacronucleata</taxon>
        <taxon>Oligohymenophorea</taxon>
        <taxon>Peniculida</taxon>
        <taxon>Parameciidae</taxon>
        <taxon>Paramecium</taxon>
    </lineage>
</organism>
<name>A0BFS4_PARTE</name>
<evidence type="ECO:0000256" key="4">
    <source>
        <dbReference type="SAM" id="SignalP"/>
    </source>
</evidence>
<feature type="compositionally biased region" description="Low complexity" evidence="3">
    <location>
        <begin position="705"/>
        <end position="721"/>
    </location>
</feature>
<reference evidence="5 6" key="1">
    <citation type="journal article" date="2006" name="Nature">
        <title>Global trends of whole-genome duplications revealed by the ciliate Paramecium tetraurelia.</title>
        <authorList>
            <consortium name="Genoscope"/>
            <person name="Aury J.-M."/>
            <person name="Jaillon O."/>
            <person name="Duret L."/>
            <person name="Noel B."/>
            <person name="Jubin C."/>
            <person name="Porcel B.M."/>
            <person name="Segurens B."/>
            <person name="Daubin V."/>
            <person name="Anthouard V."/>
            <person name="Aiach N."/>
            <person name="Arnaiz O."/>
            <person name="Billaut A."/>
            <person name="Beisson J."/>
            <person name="Blanc I."/>
            <person name="Bouhouche K."/>
            <person name="Camara F."/>
            <person name="Duharcourt S."/>
            <person name="Guigo R."/>
            <person name="Gogendeau D."/>
            <person name="Katinka M."/>
            <person name="Keller A.-M."/>
            <person name="Kissmehl R."/>
            <person name="Klotz C."/>
            <person name="Koll F."/>
            <person name="Le Moue A."/>
            <person name="Lepere C."/>
            <person name="Malinsky S."/>
            <person name="Nowacki M."/>
            <person name="Nowak J.K."/>
            <person name="Plattner H."/>
            <person name="Poulain J."/>
            <person name="Ruiz F."/>
            <person name="Serrano V."/>
            <person name="Zagulski M."/>
            <person name="Dessen P."/>
            <person name="Betermier M."/>
            <person name="Weissenbach J."/>
            <person name="Scarpelli C."/>
            <person name="Schachter V."/>
            <person name="Sperling L."/>
            <person name="Meyer E."/>
            <person name="Cohen J."/>
            <person name="Wincker P."/>
        </authorList>
    </citation>
    <scope>NUCLEOTIDE SEQUENCE [LARGE SCALE GENOMIC DNA]</scope>
    <source>
        <strain evidence="5 6">Stock d4-2</strain>
    </source>
</reference>
<sequence>MLKSLLLVYIFTLVTFSKHIENQIIELEEVNYQVIIKVNDFSGYALSGVIVNVKNSNMILGDKDQMTDGIGMVAFTGKIQKQQSYQITAIATTTFNDISTSSKIDGVGDSQGTIVFNGKLQFTQSDVQVQDVFQRGLIILKTQSNSKPLPGVTVIFTAIYSEDKKAKELIFKATTDDKGQQNVRFLLPSQKPAFVILYTASKNEYWNAQQLNRNAQEYSLWPEKKYELQITINLDPGQFKFVLTALVQDQASKPLSGAKLQIGGINLGSNQELESLNAVSGTDGKINLILPLKATAKIHVKEQITKDEYIGQSQEFDEEFDLNVRKESFTHDLGLIKLQEASGDLQISGIITDSSKLVQFVQGATIVFTILDSIQPVTAITDAYGKFNAEIYVPANKDLQLKATVTAKGFMNKLAAPRSINVSSKQPLQITFDVVLDRTIKNIKIKDKLVDPSGKPIQNAIVKIVESNPTMPDKTIYNKEITDNADGSFEYPFSCYEDIKFQATFQFQVPQFVPVTYKTGDLECKDQDLVKYSMTLSKQTATLLIKGQVIDVDQKPLKGVTLQFKSDPILDVPNSNLVTDANGNWQVEKLTVIPTTQYKFTIEYTNDVKQSVEVVQTFTPTMDKEQTFNFPVIGFQRYVKAKIAGKIAPVDGKATIPLPLVITCDGKGKDGKPIIIETTTKEDGSYSVDVEVLVGADKPLSCVVTNGRTGSEGSSNSSGSSTGTGSGNTGTGGSSTGTGNTNTASPMQPIKVDVKVSAPTWSSNTNIPVTYNTVDIVVKGVVSDKTKTITTVEGVDISLIISPQDVYIQSPGKHLLESYVLQKRHFQSSSQSILQTKSGKDGSYEFKFKAIQAYPLKFEIQAKRDPLFAPYEKKGIEEKCQKSETLTENIEIDRIKMLTKLHSTLSGSDKKPIINASVKMTSSDPIMKDSKYYNLPFKDDDKGSFFLDFECYKDFDYVVDLQIDVPQYVQQNIKSSKFKCSQALTELSPISLILEKIQIKAILTGKVIDPIGNGVPNLALSITTDPESTILETKTLTDGTWTVTDPKIYPNTDYKAIIAYIDINKQQQKVEQKFTIQSDNQKVSISDINYQAIVNAKIQGKIDLEKGTLSSPVKINLTCPKFKDAKGVDINQDFPTDNNGNFDIPLQILAKHDDKIECILKTKDSLQETTQKVELVAPKFQVQGVSIKAKFITTTFTVSGKLVDNSKVEDKLPGLKITLTLKPSDPISYQPIISKSINDGTYSIIFEVVRNVNYEATINIDAQPAFNVVNEKLQLLGKEDKQSISKDITLIRTVVDITISGQLVDMNQKPIPNSKIEILSSDPQMSNAQLYNKQAAAPKGDFQLPFQCYNSVSTTLKMDMESDVYPKTALSPQVFTCGDKELKLKPIVVSTKSVQITVSGVLTDSSGVTKNVQNAQIEIVLNPADPLASNLQTKSDLNGKYSLSFGAVQDQIYTAVIQITNSDFNPYKSSNIQIKADKVYTISHDATMDRIILQATLTSTITDPSGKTPPASTLTVESLQPTVKGNEKTQITGKTDSAGKFSLQIPCYKNVDESFVLDVKADKYKDVKSDKIQFQCSGPAISLPPVKIKYELAPTNTKLTVGGEIIGPKGNGQSGVNVKLTSDPASKDFEVKTGADGKWSVLDDQLQFGTKYQLTESYNDAIGQNHKVTQAFQTNDEKSEMTFPKQYYDDFVPFEINGRITTEGGIFPSNVPISLQCDAFGENKVPIDLKTFTDSTGSYQFKWKMLMNANSNIDCLIISHETVKFQLTNNRFKINPNNDVIKITNQAQVTEKFKEQLTKYYQLSAIYGAVFAEFDCSQKLEWLGLEGVNIKLKQWNGLSYVDVQIETKSDKQGLFVIKHQVLKSQIQNEMRLEFTKQHYIPTTAEFNLYSFDPQLDGSYLIQLSNIRMVKIGQPEKCPTVKKNKHHQ</sequence>
<dbReference type="EMBL" id="CT867991">
    <property type="protein sequence ID" value="CAK57391.1"/>
    <property type="molecule type" value="Genomic_DNA"/>
</dbReference>
<dbReference type="InterPro" id="IPR008969">
    <property type="entry name" value="CarboxyPept-like_regulatory"/>
</dbReference>
<evidence type="ECO:0000313" key="6">
    <source>
        <dbReference type="Proteomes" id="UP000000600"/>
    </source>
</evidence>
<evidence type="ECO:0000313" key="5">
    <source>
        <dbReference type="EMBL" id="CAK57391.1"/>
    </source>
</evidence>
<evidence type="ECO:0000256" key="1">
    <source>
        <dbReference type="ARBA" id="ARBA00010049"/>
    </source>
</evidence>
<dbReference type="GeneID" id="5010573"/>
<gene>
    <name evidence="5" type="ORF">GSPATT00028426001</name>
</gene>
<feature type="compositionally biased region" description="Gly residues" evidence="3">
    <location>
        <begin position="722"/>
        <end position="736"/>
    </location>
</feature>
<evidence type="ECO:0000256" key="2">
    <source>
        <dbReference type="ARBA" id="ARBA00023157"/>
    </source>
</evidence>
<comment type="similarity">
    <text evidence="1">Belongs to the Ole e I family.</text>
</comment>
<dbReference type="HOGENOM" id="CLU_235851_0_0_1"/>
<evidence type="ECO:0000256" key="3">
    <source>
        <dbReference type="SAM" id="MobiDB-lite"/>
    </source>
</evidence>
<feature type="signal peptide" evidence="4">
    <location>
        <begin position="1"/>
        <end position="17"/>
    </location>
</feature>
<feature type="chain" id="PRO_5002622445" evidence="4">
    <location>
        <begin position="18"/>
        <end position="1927"/>
    </location>
</feature>
<dbReference type="PANTHER" id="PTHR31614">
    <property type="entry name" value="PROTEIN DOWNSTREAM OF FLC-RELATED"/>
    <property type="match status" value="1"/>
</dbReference>
<protein>
    <submittedName>
        <fullName evidence="5">Uncharacterized protein</fullName>
    </submittedName>
</protein>
<feature type="region of interest" description="Disordered" evidence="3">
    <location>
        <begin position="704"/>
        <end position="748"/>
    </location>
</feature>
<keyword evidence="2" id="KW-1015">Disulfide bond</keyword>